<keyword evidence="3 6" id="KW-0812">Transmembrane</keyword>
<keyword evidence="5 6" id="KW-0472">Membrane</keyword>
<evidence type="ECO:0000256" key="3">
    <source>
        <dbReference type="ARBA" id="ARBA00022692"/>
    </source>
</evidence>
<name>A0A133U3L4_9EURY</name>
<feature type="transmembrane region" description="Helical" evidence="6">
    <location>
        <begin position="280"/>
        <end position="299"/>
    </location>
</feature>
<evidence type="ECO:0008006" key="9">
    <source>
        <dbReference type="Google" id="ProtNLM"/>
    </source>
</evidence>
<feature type="transmembrane region" description="Helical" evidence="6">
    <location>
        <begin position="65"/>
        <end position="86"/>
    </location>
</feature>
<evidence type="ECO:0000313" key="7">
    <source>
        <dbReference type="EMBL" id="KXA88771.1"/>
    </source>
</evidence>
<feature type="transmembrane region" description="Helical" evidence="6">
    <location>
        <begin position="330"/>
        <end position="351"/>
    </location>
</feature>
<dbReference type="AlphaFoldDB" id="A0A133U3L4"/>
<dbReference type="PANTHER" id="PTHR47089">
    <property type="entry name" value="ABC TRANSPORTER, PERMEASE PROTEIN"/>
    <property type="match status" value="1"/>
</dbReference>
<feature type="transmembrane region" description="Helical" evidence="6">
    <location>
        <begin position="149"/>
        <end position="170"/>
    </location>
</feature>
<evidence type="ECO:0000256" key="4">
    <source>
        <dbReference type="ARBA" id="ARBA00022989"/>
    </source>
</evidence>
<feature type="transmembrane region" description="Helical" evidence="6">
    <location>
        <begin position="119"/>
        <end position="142"/>
    </location>
</feature>
<dbReference type="Proteomes" id="UP000070184">
    <property type="component" value="Unassembled WGS sequence"/>
</dbReference>
<feature type="transmembrane region" description="Helical" evidence="6">
    <location>
        <begin position="306"/>
        <end position="324"/>
    </location>
</feature>
<feature type="transmembrane region" description="Helical" evidence="6">
    <location>
        <begin position="93"/>
        <end position="113"/>
    </location>
</feature>
<proteinExistence type="predicted"/>
<dbReference type="InterPro" id="IPR001851">
    <property type="entry name" value="ABC_transp_permease"/>
</dbReference>
<keyword evidence="2" id="KW-1003">Cell membrane</keyword>
<evidence type="ECO:0000256" key="6">
    <source>
        <dbReference type="SAM" id="Phobius"/>
    </source>
</evidence>
<dbReference type="EMBL" id="LHXK01000081">
    <property type="protein sequence ID" value="KXA88771.1"/>
    <property type="molecule type" value="Genomic_DNA"/>
</dbReference>
<feature type="transmembrane region" description="Helical" evidence="6">
    <location>
        <begin position="21"/>
        <end position="45"/>
    </location>
</feature>
<feature type="transmembrane region" description="Helical" evidence="6">
    <location>
        <begin position="200"/>
        <end position="218"/>
    </location>
</feature>
<dbReference type="GO" id="GO:0005886">
    <property type="term" value="C:plasma membrane"/>
    <property type="evidence" value="ECO:0007669"/>
    <property type="project" value="UniProtKB-SubCell"/>
</dbReference>
<keyword evidence="8" id="KW-1185">Reference proteome</keyword>
<dbReference type="Pfam" id="PF02653">
    <property type="entry name" value="BPD_transp_2"/>
    <property type="match status" value="1"/>
</dbReference>
<feature type="transmembrane region" description="Helical" evidence="6">
    <location>
        <begin position="244"/>
        <end position="268"/>
    </location>
</feature>
<accession>A0A133U3L4</accession>
<gene>
    <name evidence="7" type="ORF">AKJ61_04220</name>
</gene>
<evidence type="ECO:0000256" key="5">
    <source>
        <dbReference type="ARBA" id="ARBA00023136"/>
    </source>
</evidence>
<evidence type="ECO:0000256" key="1">
    <source>
        <dbReference type="ARBA" id="ARBA00004651"/>
    </source>
</evidence>
<dbReference type="PANTHER" id="PTHR47089:SF1">
    <property type="entry name" value="GUANOSINE ABC TRANSPORTER PERMEASE PROTEIN NUPP"/>
    <property type="match status" value="1"/>
</dbReference>
<evidence type="ECO:0000313" key="8">
    <source>
        <dbReference type="Proteomes" id="UP000070184"/>
    </source>
</evidence>
<organism evidence="7 8">
    <name type="scientific">candidate division MSBL1 archaeon SCGC-AAA259B11</name>
    <dbReference type="NCBI Taxonomy" id="1698260"/>
    <lineage>
        <taxon>Archaea</taxon>
        <taxon>Methanobacteriati</taxon>
        <taxon>Methanobacteriota</taxon>
        <taxon>candidate division MSBL1</taxon>
    </lineage>
</organism>
<dbReference type="CDD" id="cd06580">
    <property type="entry name" value="TM_PBP1_transp_TpRbsC_like"/>
    <property type="match status" value="1"/>
</dbReference>
<evidence type="ECO:0000256" key="2">
    <source>
        <dbReference type="ARBA" id="ARBA00022475"/>
    </source>
</evidence>
<protein>
    <recommendedName>
        <fullName evidence="9">ABC transporter permease</fullName>
    </recommendedName>
</protein>
<reference evidence="7 8" key="1">
    <citation type="journal article" date="2016" name="Sci. Rep.">
        <title>Metabolic traits of an uncultured archaeal lineage -MSBL1- from brine pools of the Red Sea.</title>
        <authorList>
            <person name="Mwirichia R."/>
            <person name="Alam I."/>
            <person name="Rashid M."/>
            <person name="Vinu M."/>
            <person name="Ba-Alawi W."/>
            <person name="Anthony Kamau A."/>
            <person name="Kamanda Ngugi D."/>
            <person name="Goker M."/>
            <person name="Klenk H.P."/>
            <person name="Bajic V."/>
            <person name="Stingl U."/>
        </authorList>
    </citation>
    <scope>NUCLEOTIDE SEQUENCE [LARGE SCALE GENOMIC DNA]</scope>
    <source>
        <strain evidence="7">SCGC-AAA259B11</strain>
    </source>
</reference>
<comment type="caution">
    <text evidence="7">The sequence shown here is derived from an EMBL/GenBank/DDBJ whole genome shotgun (WGS) entry which is preliminary data.</text>
</comment>
<dbReference type="GO" id="GO:0022857">
    <property type="term" value="F:transmembrane transporter activity"/>
    <property type="evidence" value="ECO:0007669"/>
    <property type="project" value="InterPro"/>
</dbReference>
<keyword evidence="4 6" id="KW-1133">Transmembrane helix</keyword>
<comment type="subcellular location">
    <subcellularLocation>
        <location evidence="1">Cell membrane</location>
        <topology evidence="1">Multi-pass membrane protein</topology>
    </subcellularLocation>
</comment>
<sequence length="368" mass="39868">MKIGPLEFKTKRRDEFTNKDAFKISSIVLLLALIAFSVIFLQAGVNPLEGYWQVITYSFVSKTGIIHTVRRGAFMLFVTLAFIVPLKAGIWNIGAPGQMLAGAVAAMGISFVGSDLSPIVLLPLMFGGAVVAGGGLAAIAGYLKGSLDVNSIVVTVMLNLIMMRLVGYLIEGPWREPGGRAESAQVPLAGRIPMIGDTSLPYTIILAIVLSIVLYYFFTKTSWGYEIECFGSNPRTAKVVGMNFLKVSLLTMAIGGAIAGLGGFHYVAGEPGVYRISFAYWQNVGMWSFYGIIFGLLCLKNSLTAIIPAFLFAGFQVGAGRFQYVLGMQFGAGLAFFGTLVLVMVIGQFFYDREILWSFGKKIEERGK</sequence>